<protein>
    <recommendedName>
        <fullName evidence="4">DUF4293 family protein</fullName>
    </recommendedName>
</protein>
<reference evidence="3" key="1">
    <citation type="submission" date="2016-10" db="EMBL/GenBank/DDBJ databases">
        <authorList>
            <person name="Varghese N."/>
            <person name="Submissions S."/>
        </authorList>
    </citation>
    <scope>NUCLEOTIDE SEQUENCE [LARGE SCALE GENOMIC DNA]</scope>
    <source>
        <strain evidence="3">Gh-67</strain>
    </source>
</reference>
<accession>A0A1G7Y341</accession>
<dbReference type="Proteomes" id="UP000199705">
    <property type="component" value="Unassembled WGS sequence"/>
</dbReference>
<dbReference type="STRING" id="551996.SAMN05192573_105241"/>
<feature type="transmembrane region" description="Helical" evidence="1">
    <location>
        <begin position="119"/>
        <end position="137"/>
    </location>
</feature>
<proteinExistence type="predicted"/>
<organism evidence="2 3">
    <name type="scientific">Mucilaginibacter gossypii</name>
    <dbReference type="NCBI Taxonomy" id="551996"/>
    <lineage>
        <taxon>Bacteria</taxon>
        <taxon>Pseudomonadati</taxon>
        <taxon>Bacteroidota</taxon>
        <taxon>Sphingobacteriia</taxon>
        <taxon>Sphingobacteriales</taxon>
        <taxon>Sphingobacteriaceae</taxon>
        <taxon>Mucilaginibacter</taxon>
    </lineage>
</organism>
<keyword evidence="3" id="KW-1185">Reference proteome</keyword>
<evidence type="ECO:0000313" key="2">
    <source>
        <dbReference type="EMBL" id="SDG90420.1"/>
    </source>
</evidence>
<name>A0A1G7Y341_9SPHI</name>
<dbReference type="InterPro" id="IPR025635">
    <property type="entry name" value="DUF4293"/>
</dbReference>
<evidence type="ECO:0000313" key="3">
    <source>
        <dbReference type="Proteomes" id="UP000199705"/>
    </source>
</evidence>
<gene>
    <name evidence="2" type="ORF">SAMN05192573_105241</name>
</gene>
<dbReference type="EMBL" id="FNCG01000005">
    <property type="protein sequence ID" value="SDG90420.1"/>
    <property type="molecule type" value="Genomic_DNA"/>
</dbReference>
<evidence type="ECO:0000256" key="1">
    <source>
        <dbReference type="SAM" id="Phobius"/>
    </source>
</evidence>
<evidence type="ECO:0008006" key="4">
    <source>
        <dbReference type="Google" id="ProtNLM"/>
    </source>
</evidence>
<dbReference type="RefSeq" id="WP_091167471.1">
    <property type="nucleotide sequence ID" value="NZ_CP071878.2"/>
</dbReference>
<dbReference type="AlphaFoldDB" id="A0A1G7Y341"/>
<keyword evidence="1" id="KW-0472">Membrane</keyword>
<keyword evidence="1" id="KW-1133">Transmembrane helix</keyword>
<feature type="transmembrane region" description="Helical" evidence="1">
    <location>
        <begin position="57"/>
        <end position="78"/>
    </location>
</feature>
<keyword evidence="1" id="KW-0812">Transmembrane</keyword>
<sequence>MLQRIQSIYLLFASLVLFALFFFPLAHNVYINDKPSSIMVTGIYQDVNGVQQHTQTFVALTAITAIVALIPLVIIFLYKNRKQQIAFCYSAILVLIGYSFWMAQTVKGAAGSITLDTRTMGIGLFLTSLSIILIIFAQKSIKKDEKLVKSADRLR</sequence>
<feature type="transmembrane region" description="Helical" evidence="1">
    <location>
        <begin position="7"/>
        <end position="26"/>
    </location>
</feature>
<dbReference type="Pfam" id="PF14126">
    <property type="entry name" value="DUF4293"/>
    <property type="match status" value="1"/>
</dbReference>
<feature type="transmembrane region" description="Helical" evidence="1">
    <location>
        <begin position="85"/>
        <end position="103"/>
    </location>
</feature>